<evidence type="ECO:0000313" key="3">
    <source>
        <dbReference type="EMBL" id="MDG5976647.1"/>
    </source>
</evidence>
<keyword evidence="3" id="KW-0560">Oxidoreductase</keyword>
<proteinExistence type="inferred from homology"/>
<feature type="domain" description="Ketoreductase" evidence="2">
    <location>
        <begin position="23"/>
        <end position="206"/>
    </location>
</feature>
<dbReference type="InterPro" id="IPR020904">
    <property type="entry name" value="Sc_DH/Rdtase_CS"/>
</dbReference>
<comment type="similarity">
    <text evidence="1">Belongs to the short-chain dehydrogenases/reductases (SDR) family.</text>
</comment>
<organism evidence="3 4">
    <name type="scientific">Hydrogenophaga taeniospiralis CCUG 15921</name>
    <dbReference type="NCBI Taxonomy" id="1281780"/>
    <lineage>
        <taxon>Bacteria</taxon>
        <taxon>Pseudomonadati</taxon>
        <taxon>Pseudomonadota</taxon>
        <taxon>Betaproteobacteria</taxon>
        <taxon>Burkholderiales</taxon>
        <taxon>Comamonadaceae</taxon>
        <taxon>Hydrogenophaga</taxon>
    </lineage>
</organism>
<dbReference type="NCBIfam" id="NF005559">
    <property type="entry name" value="PRK07231.1"/>
    <property type="match status" value="1"/>
</dbReference>
<dbReference type="SMART" id="SM00822">
    <property type="entry name" value="PKS_KR"/>
    <property type="match status" value="1"/>
</dbReference>
<dbReference type="InterPro" id="IPR036291">
    <property type="entry name" value="NAD(P)-bd_dom_sf"/>
</dbReference>
<evidence type="ECO:0000256" key="1">
    <source>
        <dbReference type="ARBA" id="ARBA00006484"/>
    </source>
</evidence>
<dbReference type="PANTHER" id="PTHR42760:SF135">
    <property type="entry name" value="BLL7886 PROTEIN"/>
    <property type="match status" value="1"/>
</dbReference>
<dbReference type="InterPro" id="IPR002347">
    <property type="entry name" value="SDR_fam"/>
</dbReference>
<dbReference type="EMBL" id="AOGK01000013">
    <property type="protein sequence ID" value="MDG5976647.1"/>
    <property type="molecule type" value="Genomic_DNA"/>
</dbReference>
<dbReference type="OrthoDB" id="8653364at2"/>
<comment type="caution">
    <text evidence="3">The sequence shown here is derived from an EMBL/GenBank/DDBJ whole genome shotgun (WGS) entry which is preliminary data.</text>
</comment>
<dbReference type="InterPro" id="IPR057326">
    <property type="entry name" value="KR_dom"/>
</dbReference>
<dbReference type="NCBIfam" id="NF004778">
    <property type="entry name" value="PRK06124.1"/>
    <property type="match status" value="1"/>
</dbReference>
<keyword evidence="4" id="KW-1185">Reference proteome</keyword>
<accession>A0A9X4NT02</accession>
<evidence type="ECO:0000259" key="2">
    <source>
        <dbReference type="SMART" id="SM00822"/>
    </source>
</evidence>
<dbReference type="Proteomes" id="UP001152876">
    <property type="component" value="Unassembled WGS sequence"/>
</dbReference>
<protein>
    <submittedName>
        <fullName evidence="3">Gluconate 5-dehydrogenase</fullName>
        <ecNumber evidence="3">1.1.1.69</ecNumber>
    </submittedName>
</protein>
<dbReference type="PANTHER" id="PTHR42760">
    <property type="entry name" value="SHORT-CHAIN DEHYDROGENASES/REDUCTASES FAMILY MEMBER"/>
    <property type="match status" value="1"/>
</dbReference>
<name>A0A9X4NT02_9BURK</name>
<dbReference type="Gene3D" id="3.40.50.720">
    <property type="entry name" value="NAD(P)-binding Rossmann-like Domain"/>
    <property type="match status" value="1"/>
</dbReference>
<dbReference type="GO" id="GO:0008874">
    <property type="term" value="F:gluconate 5-dehydrogenase activity"/>
    <property type="evidence" value="ECO:0007669"/>
    <property type="project" value="UniProtKB-EC"/>
</dbReference>
<evidence type="ECO:0000313" key="4">
    <source>
        <dbReference type="Proteomes" id="UP001152876"/>
    </source>
</evidence>
<sequence>MNPSPPASATTTVPSPLFALHGRVALVTGASRGLGLAMACALAAHGATVWLNGRDAASLAQAVAQAQAAGQATGGGAHALPFDVTDEAAASAAVAQVLARSGRLDVLLNNVGQRRREPLDRLPTQALRELLETNLVCAWHLCREAARPMRAQGFGRIINVTSIAGPIARAGDAAYTTTKGALEAMTRALAAELGPQGINVNAIAPGYFATETNAAMVEDAQTLAWLRQRSALGRWGEPAEIAGAAVFLASPAASYVTGQVLVVDGGYLAHF</sequence>
<dbReference type="PROSITE" id="PS00061">
    <property type="entry name" value="ADH_SHORT"/>
    <property type="match status" value="1"/>
</dbReference>
<dbReference type="SUPFAM" id="SSF51735">
    <property type="entry name" value="NAD(P)-binding Rossmann-fold domains"/>
    <property type="match status" value="1"/>
</dbReference>
<dbReference type="Pfam" id="PF13561">
    <property type="entry name" value="adh_short_C2"/>
    <property type="match status" value="1"/>
</dbReference>
<dbReference type="RefSeq" id="WP_068174442.1">
    <property type="nucleotide sequence ID" value="NZ_AOGK01000013.1"/>
</dbReference>
<dbReference type="EC" id="1.1.1.69" evidence="3"/>
<dbReference type="PRINTS" id="PR00080">
    <property type="entry name" value="SDRFAMILY"/>
</dbReference>
<dbReference type="GO" id="GO:0030497">
    <property type="term" value="P:fatty acid elongation"/>
    <property type="evidence" value="ECO:0007669"/>
    <property type="project" value="TreeGrafter"/>
</dbReference>
<dbReference type="PRINTS" id="PR00081">
    <property type="entry name" value="GDHRDH"/>
</dbReference>
<dbReference type="FunFam" id="3.40.50.720:FF:000084">
    <property type="entry name" value="Short-chain dehydrogenase reductase"/>
    <property type="match status" value="1"/>
</dbReference>
<reference evidence="3" key="1">
    <citation type="submission" date="2013-01" db="EMBL/GenBank/DDBJ databases">
        <title>Genome draft of Hydrogenophaga taeniospiralis 2K1.</title>
        <authorList>
            <person name="Gomila M."/>
            <person name="Lalucat J."/>
        </authorList>
    </citation>
    <scope>NUCLEOTIDE SEQUENCE</scope>
    <source>
        <strain evidence="3">CCUG 15921</strain>
    </source>
</reference>
<dbReference type="AlphaFoldDB" id="A0A9X4NT02"/>
<gene>
    <name evidence="3" type="ORF">H010_15370</name>
</gene>